<dbReference type="FunFam" id="1.10.1200.10:FF:000006">
    <property type="entry name" value="Acyl carrier protein"/>
    <property type="match status" value="1"/>
</dbReference>
<keyword evidence="4 8" id="KW-0597">Phosphoprotein</keyword>
<comment type="caution">
    <text evidence="12">The sequence shown here is derived from an EMBL/GenBank/DDBJ whole genome shotgun (WGS) entry which is preliminary data.</text>
</comment>
<evidence type="ECO:0000256" key="6">
    <source>
        <dbReference type="ARBA" id="ARBA00023098"/>
    </source>
</evidence>
<evidence type="ECO:0000256" key="7">
    <source>
        <dbReference type="ARBA" id="ARBA00023160"/>
    </source>
</evidence>
<dbReference type="Gene3D" id="1.10.1200.10">
    <property type="entry name" value="ACP-like"/>
    <property type="match status" value="1"/>
</dbReference>
<evidence type="ECO:0000256" key="10">
    <source>
        <dbReference type="RuleBase" id="RU003545"/>
    </source>
</evidence>
<dbReference type="PANTHER" id="PTHR20863">
    <property type="entry name" value="ACYL CARRIER PROTEIN"/>
    <property type="match status" value="1"/>
</dbReference>
<evidence type="ECO:0000313" key="12">
    <source>
        <dbReference type="EMBL" id="RDU74431.1"/>
    </source>
</evidence>
<dbReference type="InterPro" id="IPR009081">
    <property type="entry name" value="PP-bd_ACP"/>
</dbReference>
<accession>A0A3D8JC00</accession>
<evidence type="ECO:0000256" key="2">
    <source>
        <dbReference type="ARBA" id="ARBA00022490"/>
    </source>
</evidence>
<keyword evidence="6 8" id="KW-0443">Lipid metabolism</keyword>
<reference evidence="12 13" key="1">
    <citation type="submission" date="2018-04" db="EMBL/GenBank/DDBJ databases">
        <title>Novel Campyloabacter and Helicobacter Species and Strains.</title>
        <authorList>
            <person name="Mannion A.J."/>
            <person name="Shen Z."/>
            <person name="Fox J.G."/>
        </authorList>
    </citation>
    <scope>NUCLEOTIDE SEQUENCE [LARGE SCALE GENOMIC DNA]</scope>
    <source>
        <strain evidence="12 13">MIT 04-9362</strain>
    </source>
</reference>
<dbReference type="UniPathway" id="UPA00094"/>
<dbReference type="SUPFAM" id="SSF47336">
    <property type="entry name" value="ACP-like"/>
    <property type="match status" value="1"/>
</dbReference>
<dbReference type="OrthoDB" id="9804551at2"/>
<dbReference type="NCBIfam" id="TIGR00517">
    <property type="entry name" value="acyl_carrier"/>
    <property type="match status" value="1"/>
</dbReference>
<evidence type="ECO:0000256" key="1">
    <source>
        <dbReference type="ARBA" id="ARBA00022450"/>
    </source>
</evidence>
<comment type="pathway">
    <text evidence="8 10">Lipid metabolism; fatty acid biosynthesis.</text>
</comment>
<evidence type="ECO:0000256" key="5">
    <source>
        <dbReference type="ARBA" id="ARBA00022832"/>
    </source>
</evidence>
<dbReference type="GO" id="GO:0016020">
    <property type="term" value="C:membrane"/>
    <property type="evidence" value="ECO:0007669"/>
    <property type="project" value="GOC"/>
</dbReference>
<comment type="subcellular location">
    <subcellularLocation>
        <location evidence="8">Cytoplasm</location>
    </subcellularLocation>
</comment>
<keyword evidence="5 8" id="KW-0276">Fatty acid metabolism</keyword>
<name>A0A3D8JC00_9HELI</name>
<dbReference type="InterPro" id="IPR036736">
    <property type="entry name" value="ACP-like_sf"/>
</dbReference>
<dbReference type="HAMAP" id="MF_01217">
    <property type="entry name" value="Acyl_carrier"/>
    <property type="match status" value="1"/>
</dbReference>
<dbReference type="RefSeq" id="WP_115578486.1">
    <property type="nucleotide sequence ID" value="NZ_NXLX01000002.1"/>
</dbReference>
<dbReference type="NCBIfam" id="NF002148">
    <property type="entry name" value="PRK00982.1-2"/>
    <property type="match status" value="1"/>
</dbReference>
<comment type="similarity">
    <text evidence="8">Belongs to the acyl carrier protein (ACP) family.</text>
</comment>
<dbReference type="GO" id="GO:0000036">
    <property type="term" value="F:acyl carrier activity"/>
    <property type="evidence" value="ECO:0007669"/>
    <property type="project" value="UniProtKB-UniRule"/>
</dbReference>
<evidence type="ECO:0000256" key="3">
    <source>
        <dbReference type="ARBA" id="ARBA00022516"/>
    </source>
</evidence>
<comment type="PTM">
    <text evidence="10">4'-phosphopantetheine is transferred from CoA to a specific serine of apo-ACP by acpS.</text>
</comment>
<feature type="domain" description="Carrier" evidence="11">
    <location>
        <begin position="1"/>
        <end position="76"/>
    </location>
</feature>
<dbReference type="InterPro" id="IPR003231">
    <property type="entry name" value="ACP"/>
</dbReference>
<sequence length="77" mass="8512">MAIFDDVKEVVVQQLSVDANQVKLEAEFVKDLGADSLDVVELVMALEEKFDIEIPDDQAEKISTVGDVVAYIEANKK</sequence>
<gene>
    <name evidence="8 12" type="primary">acpP</name>
    <name evidence="12" type="ORF">CQA57_01605</name>
</gene>
<protein>
    <recommendedName>
        <fullName evidence="8 9">Acyl carrier protein</fullName>
        <shortName evidence="8">ACP</shortName>
    </recommendedName>
</protein>
<evidence type="ECO:0000256" key="8">
    <source>
        <dbReference type="HAMAP-Rule" id="MF_01217"/>
    </source>
</evidence>
<keyword evidence="3 8" id="KW-0444">Lipid biosynthesis</keyword>
<dbReference type="InterPro" id="IPR006162">
    <property type="entry name" value="Ppantetheine_attach_site"/>
</dbReference>
<dbReference type="Proteomes" id="UP000256695">
    <property type="component" value="Unassembled WGS sequence"/>
</dbReference>
<dbReference type="PROSITE" id="PS50075">
    <property type="entry name" value="CARRIER"/>
    <property type="match status" value="1"/>
</dbReference>
<dbReference type="GO" id="GO:0009245">
    <property type="term" value="P:lipid A biosynthetic process"/>
    <property type="evidence" value="ECO:0007669"/>
    <property type="project" value="TreeGrafter"/>
</dbReference>
<keyword evidence="2 8" id="KW-0963">Cytoplasm</keyword>
<keyword evidence="13" id="KW-1185">Reference proteome</keyword>
<feature type="modified residue" description="O-(pantetheine 4'-phosphoryl)serine" evidence="8">
    <location>
        <position position="36"/>
    </location>
</feature>
<dbReference type="AlphaFoldDB" id="A0A3D8JC00"/>
<dbReference type="UniPathway" id="UPA00360"/>
<keyword evidence="1 8" id="KW-0596">Phosphopantetheine</keyword>
<dbReference type="GO" id="GO:0000035">
    <property type="term" value="F:acyl binding"/>
    <property type="evidence" value="ECO:0007669"/>
    <property type="project" value="TreeGrafter"/>
</dbReference>
<dbReference type="EMBL" id="NXLX01000002">
    <property type="protein sequence ID" value="RDU74431.1"/>
    <property type="molecule type" value="Genomic_DNA"/>
</dbReference>
<keyword evidence="7 8" id="KW-0275">Fatty acid biosynthesis</keyword>
<dbReference type="PANTHER" id="PTHR20863:SF76">
    <property type="entry name" value="CARRIER DOMAIN-CONTAINING PROTEIN"/>
    <property type="match status" value="1"/>
</dbReference>
<dbReference type="Pfam" id="PF00550">
    <property type="entry name" value="PP-binding"/>
    <property type="match status" value="1"/>
</dbReference>
<evidence type="ECO:0000313" key="13">
    <source>
        <dbReference type="Proteomes" id="UP000256695"/>
    </source>
</evidence>
<dbReference type="GO" id="GO:0005829">
    <property type="term" value="C:cytosol"/>
    <property type="evidence" value="ECO:0007669"/>
    <property type="project" value="TreeGrafter"/>
</dbReference>
<evidence type="ECO:0000256" key="9">
    <source>
        <dbReference type="NCBIfam" id="TIGR00517"/>
    </source>
</evidence>
<evidence type="ECO:0000259" key="11">
    <source>
        <dbReference type="PROSITE" id="PS50075"/>
    </source>
</evidence>
<organism evidence="12 13">
    <name type="scientific">Helicobacter anseris</name>
    <dbReference type="NCBI Taxonomy" id="375926"/>
    <lineage>
        <taxon>Bacteria</taxon>
        <taxon>Pseudomonadati</taxon>
        <taxon>Campylobacterota</taxon>
        <taxon>Epsilonproteobacteria</taxon>
        <taxon>Campylobacterales</taxon>
        <taxon>Helicobacteraceae</taxon>
        <taxon>Helicobacter</taxon>
    </lineage>
</organism>
<dbReference type="NCBIfam" id="NF002150">
    <property type="entry name" value="PRK00982.1-4"/>
    <property type="match status" value="1"/>
</dbReference>
<comment type="function">
    <text evidence="8 10">Carrier of the growing fatty acid chain in fatty acid biosynthesis.</text>
</comment>
<proteinExistence type="inferred from homology"/>
<dbReference type="NCBIfam" id="NF002151">
    <property type="entry name" value="PRK00982.1-5"/>
    <property type="match status" value="1"/>
</dbReference>
<dbReference type="GO" id="GO:0036104">
    <property type="term" value="P:Kdo2-lipid A biosynthetic process"/>
    <property type="evidence" value="ECO:0007669"/>
    <property type="project" value="UniProtKB-UniPathway"/>
</dbReference>
<dbReference type="PROSITE" id="PS00012">
    <property type="entry name" value="PHOSPHOPANTETHEINE"/>
    <property type="match status" value="1"/>
</dbReference>
<evidence type="ECO:0000256" key="4">
    <source>
        <dbReference type="ARBA" id="ARBA00022553"/>
    </source>
</evidence>
<comment type="PTM">
    <text evidence="8">4'-phosphopantetheine is transferred from CoA to a specific serine of apo-ACP by AcpS. This modification is essential for activity because fatty acids are bound in thioester linkage to the sulfhydryl of the prosthetic group.</text>
</comment>